<dbReference type="RefSeq" id="WP_198830249.1">
    <property type="nucleotide sequence ID" value="NZ_CP066309.1"/>
</dbReference>
<feature type="transmembrane region" description="Helical" evidence="1">
    <location>
        <begin position="46"/>
        <end position="65"/>
    </location>
</feature>
<keyword evidence="2" id="KW-0614">Plasmid</keyword>
<protein>
    <submittedName>
        <fullName evidence="2">Uncharacterized protein</fullName>
    </submittedName>
</protein>
<reference evidence="2 3" key="1">
    <citation type="submission" date="2020-12" db="EMBL/GenBank/DDBJ databases">
        <title>strain FJAT-54423T represents a novel species of the genus Brevibacillus.</title>
        <authorList>
            <person name="Tang R."/>
        </authorList>
    </citation>
    <scope>NUCLEOTIDE SEQUENCE [LARGE SCALE GENOMIC DNA]</scope>
    <source>
        <strain evidence="2 3">FJAT-54423</strain>
        <plasmid evidence="2 3">unnamed1</plasmid>
    </source>
</reference>
<dbReference type="Proteomes" id="UP000595847">
    <property type="component" value="Plasmid unnamed1"/>
</dbReference>
<dbReference type="KEGG" id="bcop:JD108_22170"/>
<name>A0A7T5EQ74_9BACL</name>
<keyword evidence="1" id="KW-0812">Transmembrane</keyword>
<keyword evidence="1" id="KW-0472">Membrane</keyword>
<gene>
    <name evidence="2" type="ORF">JD108_22170</name>
</gene>
<feature type="transmembrane region" description="Helical" evidence="1">
    <location>
        <begin position="6"/>
        <end position="25"/>
    </location>
</feature>
<dbReference type="AlphaFoldDB" id="A0A7T5EQ74"/>
<dbReference type="EMBL" id="CP066309">
    <property type="protein sequence ID" value="QQE76758.1"/>
    <property type="molecule type" value="Genomic_DNA"/>
</dbReference>
<evidence type="ECO:0000313" key="2">
    <source>
        <dbReference type="EMBL" id="QQE76758.1"/>
    </source>
</evidence>
<keyword evidence="1" id="KW-1133">Transmembrane helix</keyword>
<organism evidence="2 3">
    <name type="scientific">Brevibacillus composti</name>
    <dbReference type="NCBI Taxonomy" id="2796470"/>
    <lineage>
        <taxon>Bacteria</taxon>
        <taxon>Bacillati</taxon>
        <taxon>Bacillota</taxon>
        <taxon>Bacilli</taxon>
        <taxon>Bacillales</taxon>
        <taxon>Paenibacillaceae</taxon>
        <taxon>Brevibacillus</taxon>
    </lineage>
</organism>
<evidence type="ECO:0000256" key="1">
    <source>
        <dbReference type="SAM" id="Phobius"/>
    </source>
</evidence>
<evidence type="ECO:0000313" key="3">
    <source>
        <dbReference type="Proteomes" id="UP000595847"/>
    </source>
</evidence>
<geneLocation type="plasmid" evidence="2 3">
    <name>unnamed1</name>
</geneLocation>
<accession>A0A7T5EQ74</accession>
<sequence>MALILHWMILSVLTLALFITYYFTFNSVQITVKKKGKRERVIEWDAFQPKMLVISILLTVFYGMYFTQLISMTKGAAY</sequence>
<proteinExistence type="predicted"/>